<evidence type="ECO:0000313" key="2">
    <source>
        <dbReference type="EMBL" id="ODJ86337.1"/>
    </source>
</evidence>
<sequence length="132" mass="14988">MFVSADGVVGNHLYSGRALGISEPRDIIHLHPDLQPLWKGIEEHYQHVGLPYSRNVIWNLDMIRPAVSERRLSLTPSGNIRYQLKTPYSDGTTHIIFKPQDFIAWLAALSPKPRVNLTRFHGSLLPKANRKA</sequence>
<protein>
    <submittedName>
        <fullName evidence="2">Putative transposase</fullName>
    </submittedName>
</protein>
<name>A0A7Z1ADZ4_9GAMM</name>
<evidence type="ECO:0000259" key="1">
    <source>
        <dbReference type="Pfam" id="PF04986"/>
    </source>
</evidence>
<dbReference type="EMBL" id="MARB01000023">
    <property type="protein sequence ID" value="ODJ86337.1"/>
    <property type="molecule type" value="Genomic_DNA"/>
</dbReference>
<gene>
    <name evidence="2" type="ORF">CODIS_33960</name>
</gene>
<dbReference type="Pfam" id="PF04986">
    <property type="entry name" value="Y2_Tnp"/>
    <property type="match status" value="1"/>
</dbReference>
<dbReference type="AlphaFoldDB" id="A0A7Z1ADZ4"/>
<reference evidence="2 3" key="1">
    <citation type="submission" date="2016-06" db="EMBL/GenBank/DDBJ databases">
        <title>Genome sequence of endosymbiont of Candidatus Endolucinida thiodiazotropha.</title>
        <authorList>
            <person name="Poehlein A."/>
            <person name="Koenig S."/>
            <person name="Heiden S.E."/>
            <person name="Thuermer A."/>
            <person name="Voget S."/>
            <person name="Daniel R."/>
            <person name="Markert S."/>
            <person name="Gros O."/>
            <person name="Schweder T."/>
        </authorList>
    </citation>
    <scope>NUCLEOTIDE SEQUENCE [LARGE SCALE GENOMIC DNA]</scope>
    <source>
        <strain evidence="2 3">COS</strain>
    </source>
</reference>
<keyword evidence="3" id="KW-1185">Reference proteome</keyword>
<dbReference type="GO" id="GO:0004803">
    <property type="term" value="F:transposase activity"/>
    <property type="evidence" value="ECO:0007669"/>
    <property type="project" value="InterPro"/>
</dbReference>
<dbReference type="GO" id="GO:0006313">
    <property type="term" value="P:DNA transposition"/>
    <property type="evidence" value="ECO:0007669"/>
    <property type="project" value="InterPro"/>
</dbReference>
<accession>A0A7Z1ADZ4</accession>
<evidence type="ECO:0000313" key="3">
    <source>
        <dbReference type="Proteomes" id="UP000094769"/>
    </source>
</evidence>
<dbReference type="GO" id="GO:0003677">
    <property type="term" value="F:DNA binding"/>
    <property type="evidence" value="ECO:0007669"/>
    <property type="project" value="InterPro"/>
</dbReference>
<proteinExistence type="predicted"/>
<organism evidence="2 3">
    <name type="scientific">Candidatus Thiodiazotropha endolucinida</name>
    <dbReference type="NCBI Taxonomy" id="1655433"/>
    <lineage>
        <taxon>Bacteria</taxon>
        <taxon>Pseudomonadati</taxon>
        <taxon>Pseudomonadota</taxon>
        <taxon>Gammaproteobacteria</taxon>
        <taxon>Chromatiales</taxon>
        <taxon>Sedimenticolaceae</taxon>
        <taxon>Candidatus Thiodiazotropha</taxon>
    </lineage>
</organism>
<comment type="caution">
    <text evidence="2">The sequence shown here is derived from an EMBL/GenBank/DDBJ whole genome shotgun (WGS) entry which is preliminary data.</text>
</comment>
<dbReference type="Proteomes" id="UP000094769">
    <property type="component" value="Unassembled WGS sequence"/>
</dbReference>
<dbReference type="InterPro" id="IPR007069">
    <property type="entry name" value="Transposase_32"/>
</dbReference>
<feature type="domain" description="Transposase IS801/IS1294" evidence="1">
    <location>
        <begin position="63"/>
        <end position="125"/>
    </location>
</feature>